<evidence type="ECO:0000313" key="2">
    <source>
        <dbReference type="Proteomes" id="UP000257109"/>
    </source>
</evidence>
<gene>
    <name evidence="1" type="ORF">CR513_16066</name>
</gene>
<comment type="caution">
    <text evidence="1">The sequence shown here is derived from an EMBL/GenBank/DDBJ whole genome shotgun (WGS) entry which is preliminary data.</text>
</comment>
<keyword evidence="2" id="KW-1185">Reference proteome</keyword>
<protein>
    <recommendedName>
        <fullName evidence="3">Reverse transcriptase domain-containing protein</fullName>
    </recommendedName>
</protein>
<evidence type="ECO:0000313" key="1">
    <source>
        <dbReference type="EMBL" id="RDY00715.1"/>
    </source>
</evidence>
<feature type="non-terminal residue" evidence="1">
    <location>
        <position position="1"/>
    </location>
</feature>
<dbReference type="EMBL" id="QJKJ01002926">
    <property type="protein sequence ID" value="RDY00715.1"/>
    <property type="molecule type" value="Genomic_DNA"/>
</dbReference>
<dbReference type="OrthoDB" id="1422241at2759"/>
<proteinExistence type="predicted"/>
<dbReference type="Proteomes" id="UP000257109">
    <property type="component" value="Unassembled WGS sequence"/>
</dbReference>
<accession>A0A371HD84</accession>
<evidence type="ECO:0008006" key="3">
    <source>
        <dbReference type="Google" id="ProtNLM"/>
    </source>
</evidence>
<sequence>MDPILNVLTIDEPEQMENNDQIWKELATPDMYPQLELAQTYELKPGLIYLLPRFHGLVGEDPHKHIKEFHMACSTMRSQGIPEDYIKMKAFPFSLGGLVVSAVGSLQHLGRYEVHISREVLFGITNCDHLKRNLLDKATF</sequence>
<dbReference type="AlphaFoldDB" id="A0A371HD84"/>
<name>A0A371HD84_MUCPR</name>
<organism evidence="1 2">
    <name type="scientific">Mucuna pruriens</name>
    <name type="common">Velvet bean</name>
    <name type="synonym">Dolichos pruriens</name>
    <dbReference type="NCBI Taxonomy" id="157652"/>
    <lineage>
        <taxon>Eukaryota</taxon>
        <taxon>Viridiplantae</taxon>
        <taxon>Streptophyta</taxon>
        <taxon>Embryophyta</taxon>
        <taxon>Tracheophyta</taxon>
        <taxon>Spermatophyta</taxon>
        <taxon>Magnoliopsida</taxon>
        <taxon>eudicotyledons</taxon>
        <taxon>Gunneridae</taxon>
        <taxon>Pentapetalae</taxon>
        <taxon>rosids</taxon>
        <taxon>fabids</taxon>
        <taxon>Fabales</taxon>
        <taxon>Fabaceae</taxon>
        <taxon>Papilionoideae</taxon>
        <taxon>50 kb inversion clade</taxon>
        <taxon>NPAAA clade</taxon>
        <taxon>indigoferoid/millettioid clade</taxon>
        <taxon>Phaseoleae</taxon>
        <taxon>Mucuna</taxon>
    </lineage>
</organism>
<reference evidence="1" key="1">
    <citation type="submission" date="2018-05" db="EMBL/GenBank/DDBJ databases">
        <title>Draft genome of Mucuna pruriens seed.</title>
        <authorList>
            <person name="Nnadi N.E."/>
            <person name="Vos R."/>
            <person name="Hasami M.H."/>
            <person name="Devisetty U.K."/>
            <person name="Aguiy J.C."/>
        </authorList>
    </citation>
    <scope>NUCLEOTIDE SEQUENCE [LARGE SCALE GENOMIC DNA]</scope>
    <source>
        <strain evidence="1">JCA_2017</strain>
    </source>
</reference>